<dbReference type="OrthoDB" id="3199332at2"/>
<sequence length="571" mass="59281">MALRKKALVQRLTAGMGVLALTAAGALSAVGSAYAAPGNPEFDANGNIDTSKTGSITLVKKAAGGTSVGTADGASEAAGEGLAGAVFTIHEVEGTNLGVDAGWKKFSELRAKDLSGACANPDAPSLSGFTFVKKAETQPTAATGKAEAVTGLPLRAYLVCEKTKPSKALKLAAPFLVTIPTPFEKNGNKGWLYDVTVYPKSVVSDAPSKTQTIGEHAVVAVADNVAFSIKAGVPALDVREHFKYFIIADPMVEQLTDPKIDSVTLADADGQNPVAIAVNDHYINDIQADKHWVAVKFTKKGLSTLKANPGKVVTVNLKATVASLPNAGTIKNVGYLLTDTVTPPLEPGGGTEQPEPEDPYGPPETPGNQPKPNDPVGPNPPKDPVPTAEEVVSNWGSYTFSKVNGGDENQKLKGAGFKVYVAQNQGVNSCDPNQKATAGNALTFASGDELFTNDEGKLVIPGVLIEQKSVPKGTADPGFTKKHLCLVVEETTAPAGYTLPTDAKTVITLVPGVTDASDTTKIPNTKQSVPELPMTGAAGQVLLFVGGASMLLFAAGGYLLNRRRHAHARDI</sequence>
<dbReference type="InterPro" id="IPR026466">
    <property type="entry name" value="Fim_isopep_form_D2_dom"/>
</dbReference>
<dbReference type="GO" id="GO:0005975">
    <property type="term" value="P:carbohydrate metabolic process"/>
    <property type="evidence" value="ECO:0007669"/>
    <property type="project" value="UniProtKB-ARBA"/>
</dbReference>
<gene>
    <name evidence="5" type="ORF">EII11_02830</name>
</gene>
<proteinExistence type="predicted"/>
<evidence type="ECO:0000256" key="1">
    <source>
        <dbReference type="SAM" id="MobiDB-lite"/>
    </source>
</evidence>
<feature type="transmembrane region" description="Helical" evidence="2">
    <location>
        <begin position="541"/>
        <end position="560"/>
    </location>
</feature>
<dbReference type="NCBIfam" id="TIGR04226">
    <property type="entry name" value="RrgB_K2N_iso_D2"/>
    <property type="match status" value="1"/>
</dbReference>
<evidence type="ECO:0000259" key="4">
    <source>
        <dbReference type="Pfam" id="PF16555"/>
    </source>
</evidence>
<feature type="signal peptide" evidence="3">
    <location>
        <begin position="1"/>
        <end position="35"/>
    </location>
</feature>
<dbReference type="AlphaFoldDB" id="A0A3P1SFQ8"/>
<reference evidence="5 6" key="1">
    <citation type="submission" date="2018-11" db="EMBL/GenBank/DDBJ databases">
        <title>Genomes From Bacteria Associated with the Canine Oral Cavity: a Test Case for Automated Genome-Based Taxonomic Assignment.</title>
        <authorList>
            <person name="Coil D.A."/>
            <person name="Jospin G."/>
            <person name="Darling A.E."/>
            <person name="Wallis C."/>
            <person name="Davis I.J."/>
            <person name="Harris S."/>
            <person name="Eisen J.A."/>
            <person name="Holcombe L.J."/>
            <person name="O'Flynn C."/>
        </authorList>
    </citation>
    <scope>NUCLEOTIDE SEQUENCE [LARGE SCALE GENOMIC DNA]</scope>
    <source>
        <strain evidence="5 6">OH770</strain>
    </source>
</reference>
<name>A0A3P1SFQ8_9ACTO</name>
<dbReference type="Gene3D" id="2.60.40.10">
    <property type="entry name" value="Immunoglobulins"/>
    <property type="match status" value="2"/>
</dbReference>
<evidence type="ECO:0000256" key="3">
    <source>
        <dbReference type="SAM" id="SignalP"/>
    </source>
</evidence>
<dbReference type="Gene3D" id="2.60.40.740">
    <property type="match status" value="1"/>
</dbReference>
<evidence type="ECO:0000256" key="2">
    <source>
        <dbReference type="SAM" id="Phobius"/>
    </source>
</evidence>
<protein>
    <submittedName>
        <fullName evidence="5">Isopeptide-forming domain-containing fimbrial protein</fullName>
    </submittedName>
</protein>
<organism evidence="5 6">
    <name type="scientific">Schaalia canis</name>
    <dbReference type="NCBI Taxonomy" id="100469"/>
    <lineage>
        <taxon>Bacteria</taxon>
        <taxon>Bacillati</taxon>
        <taxon>Actinomycetota</taxon>
        <taxon>Actinomycetes</taxon>
        <taxon>Actinomycetales</taxon>
        <taxon>Actinomycetaceae</taxon>
        <taxon>Schaalia</taxon>
    </lineage>
</organism>
<dbReference type="InterPro" id="IPR048052">
    <property type="entry name" value="FM1-like"/>
</dbReference>
<dbReference type="RefSeq" id="WP_124868435.1">
    <property type="nucleotide sequence ID" value="NZ_RQZF01000002.1"/>
</dbReference>
<dbReference type="EMBL" id="RQZF01000002">
    <property type="protein sequence ID" value="RRC95819.1"/>
    <property type="molecule type" value="Genomic_DNA"/>
</dbReference>
<evidence type="ECO:0000313" key="5">
    <source>
        <dbReference type="EMBL" id="RRC95819.1"/>
    </source>
</evidence>
<dbReference type="NCBIfam" id="NF033902">
    <property type="entry name" value="iso_D2_wall_anc"/>
    <property type="match status" value="1"/>
</dbReference>
<dbReference type="InterPro" id="IPR032364">
    <property type="entry name" value="GramPos_pilinD1_N"/>
</dbReference>
<feature type="domain" description="Gram-positive pilin subunit D1 N-terminal" evidence="4">
    <location>
        <begin position="69"/>
        <end position="200"/>
    </location>
</feature>
<feature type="compositionally biased region" description="Pro residues" evidence="1">
    <location>
        <begin position="372"/>
        <end position="384"/>
    </location>
</feature>
<comment type="caution">
    <text evidence="5">The sequence shown here is derived from an EMBL/GenBank/DDBJ whole genome shotgun (WGS) entry which is preliminary data.</text>
</comment>
<accession>A0A3P1SFQ8</accession>
<evidence type="ECO:0000313" key="6">
    <source>
        <dbReference type="Proteomes" id="UP000280444"/>
    </source>
</evidence>
<keyword evidence="3" id="KW-0732">Signal</keyword>
<keyword evidence="6" id="KW-1185">Reference proteome</keyword>
<dbReference type="Proteomes" id="UP000280444">
    <property type="component" value="Unassembled WGS sequence"/>
</dbReference>
<keyword evidence="2" id="KW-1133">Transmembrane helix</keyword>
<feature type="chain" id="PRO_5018331580" evidence="3">
    <location>
        <begin position="36"/>
        <end position="571"/>
    </location>
</feature>
<dbReference type="Pfam" id="PF16555">
    <property type="entry name" value="GramPos_pilinD1"/>
    <property type="match status" value="1"/>
</dbReference>
<keyword evidence="2" id="KW-0472">Membrane</keyword>
<feature type="region of interest" description="Disordered" evidence="1">
    <location>
        <begin position="341"/>
        <end position="388"/>
    </location>
</feature>
<dbReference type="InterPro" id="IPR013783">
    <property type="entry name" value="Ig-like_fold"/>
</dbReference>
<keyword evidence="2" id="KW-0812">Transmembrane</keyword>
<dbReference type="NCBIfam" id="TIGR01167">
    <property type="entry name" value="LPXTG_anchor"/>
    <property type="match status" value="1"/>
</dbReference>